<dbReference type="InterPro" id="IPR001451">
    <property type="entry name" value="Hexapep"/>
</dbReference>
<proteinExistence type="predicted"/>
<organism evidence="1 2">
    <name type="scientific">Selenomonas ruminantium</name>
    <dbReference type="NCBI Taxonomy" id="971"/>
    <lineage>
        <taxon>Bacteria</taxon>
        <taxon>Bacillati</taxon>
        <taxon>Bacillota</taxon>
        <taxon>Negativicutes</taxon>
        <taxon>Selenomonadales</taxon>
        <taxon>Selenomonadaceae</taxon>
        <taxon>Selenomonas</taxon>
    </lineage>
</organism>
<dbReference type="Pfam" id="PF00132">
    <property type="entry name" value="Hexapep"/>
    <property type="match status" value="1"/>
</dbReference>
<evidence type="ECO:0000313" key="1">
    <source>
        <dbReference type="EMBL" id="SDP58937.1"/>
    </source>
</evidence>
<accession>A0A1H0TY19</accession>
<dbReference type="AlphaFoldDB" id="A0A1H0TY19"/>
<name>A0A1H0TY19_SELRU</name>
<dbReference type="OrthoDB" id="9801697at2"/>
<dbReference type="Gene3D" id="2.160.10.10">
    <property type="entry name" value="Hexapeptide repeat proteins"/>
    <property type="match status" value="1"/>
</dbReference>
<sequence>MIYRFPLRNVKDMLLNQIRNNFFQSIDDEMLITKHLPMVLERLEKNISHNSNKYYYTINDKGEREPYFNQLHSCHWLLFLYLTANTIYKQEHEKIKAARTVCDKIYIQAKNVSACDIYYEVDMPDIFSFDHPTGSFMGRAKYGNFFSFTQGCSVECDNDIYPVIGEHVTMQSNSKIVGNSHIGDNCIIRHDTVIMNRDIPANSIVSGSGNNLTVKAI</sequence>
<dbReference type="EMBL" id="FNJQ01000027">
    <property type="protein sequence ID" value="SDP58937.1"/>
    <property type="molecule type" value="Genomic_DNA"/>
</dbReference>
<dbReference type="RefSeq" id="WP_074572998.1">
    <property type="nucleotide sequence ID" value="NZ_FNJQ01000027.1"/>
</dbReference>
<reference evidence="1 2" key="1">
    <citation type="submission" date="2016-10" db="EMBL/GenBank/DDBJ databases">
        <authorList>
            <person name="de Groot N.N."/>
        </authorList>
    </citation>
    <scope>NUCLEOTIDE SEQUENCE [LARGE SCALE GENOMIC DNA]</scope>
    <source>
        <strain evidence="1 2">S137</strain>
    </source>
</reference>
<dbReference type="GO" id="GO:0016740">
    <property type="term" value="F:transferase activity"/>
    <property type="evidence" value="ECO:0007669"/>
    <property type="project" value="UniProtKB-KW"/>
</dbReference>
<keyword evidence="1" id="KW-0808">Transferase</keyword>
<protein>
    <submittedName>
        <fullName evidence="1">Serine O-acetyltransferase</fullName>
    </submittedName>
</protein>
<dbReference type="Proteomes" id="UP000182412">
    <property type="component" value="Unassembled WGS sequence"/>
</dbReference>
<gene>
    <name evidence="1" type="ORF">SAMN05216366_12710</name>
</gene>
<dbReference type="SUPFAM" id="SSF51161">
    <property type="entry name" value="Trimeric LpxA-like enzymes"/>
    <property type="match status" value="1"/>
</dbReference>
<evidence type="ECO:0000313" key="2">
    <source>
        <dbReference type="Proteomes" id="UP000182412"/>
    </source>
</evidence>
<dbReference type="InterPro" id="IPR011004">
    <property type="entry name" value="Trimer_LpxA-like_sf"/>
</dbReference>